<dbReference type="EC" id="1.6.5.2" evidence="4"/>
<organism evidence="4 5">
    <name type="scientific">Sphingomonas japonica</name>
    <dbReference type="NCBI Taxonomy" id="511662"/>
    <lineage>
        <taxon>Bacteria</taxon>
        <taxon>Pseudomonadati</taxon>
        <taxon>Pseudomonadota</taxon>
        <taxon>Alphaproteobacteria</taxon>
        <taxon>Sphingomonadales</taxon>
        <taxon>Sphingomonadaceae</taxon>
        <taxon>Sphingomonas</taxon>
    </lineage>
</organism>
<keyword evidence="5" id="KW-1185">Reference proteome</keyword>
<dbReference type="InterPro" id="IPR029039">
    <property type="entry name" value="Flavoprotein-like_sf"/>
</dbReference>
<dbReference type="GO" id="GO:0003955">
    <property type="term" value="F:NAD(P)H dehydrogenase (quinone) activity"/>
    <property type="evidence" value="ECO:0007669"/>
    <property type="project" value="UniProtKB-EC"/>
</dbReference>
<comment type="caution">
    <text evidence="4">The sequence shown here is derived from an EMBL/GenBank/DDBJ whole genome shotgun (WGS) entry which is preliminary data.</text>
</comment>
<dbReference type="InterPro" id="IPR051545">
    <property type="entry name" value="NAD(P)H_dehydrogenase_qn"/>
</dbReference>
<feature type="domain" description="Flavodoxin-like fold" evidence="3">
    <location>
        <begin position="1"/>
        <end position="214"/>
    </location>
</feature>
<evidence type="ECO:0000313" key="4">
    <source>
        <dbReference type="EMBL" id="NIJ24225.1"/>
    </source>
</evidence>
<protein>
    <submittedName>
        <fullName evidence="4">NAD(P)H dehydrogenase (Quinone)</fullName>
        <ecNumber evidence="4">1.6.5.2</ecNumber>
    </submittedName>
</protein>
<proteinExistence type="inferred from homology"/>
<dbReference type="InterPro" id="IPR003680">
    <property type="entry name" value="Flavodoxin_fold"/>
</dbReference>
<evidence type="ECO:0000313" key="5">
    <source>
        <dbReference type="Proteomes" id="UP000788153"/>
    </source>
</evidence>
<reference evidence="4 5" key="1">
    <citation type="submission" date="2020-03" db="EMBL/GenBank/DDBJ databases">
        <title>Genomic Encyclopedia of Type Strains, Phase IV (KMG-IV): sequencing the most valuable type-strain genomes for metagenomic binning, comparative biology and taxonomic classification.</title>
        <authorList>
            <person name="Goeker M."/>
        </authorList>
    </citation>
    <scope>NUCLEOTIDE SEQUENCE [LARGE SCALE GENOMIC DNA]</scope>
    <source>
        <strain evidence="4 5">DSM 22753</strain>
    </source>
</reference>
<dbReference type="Gene3D" id="3.40.50.360">
    <property type="match status" value="1"/>
</dbReference>
<sequence length="260" mass="28444">MKVLIVYAHPEPTSLTRQLVNVTAETLSAAGHTVMHSDLYGMRWKAVYDAHDFPTRANPERLSLIHEGGHAYASGHQLSDVAVEQQKLIAADAVILQFPMWWYSVPAIMKSWIERVFVWGFGFGYKDGTNNYRFGDGALKGKRALVEVQTGGGAADYGPRGINGPIEQLLFPLTHGALFYAGMDVLPTHAVHSTMSVTTAEKVEAIKDAWRERLAGLFTDTPISFRSQNGGDYPDRHTLADHVAPGQTGLVAHFADPGDA</sequence>
<dbReference type="EMBL" id="JAASQP010000001">
    <property type="protein sequence ID" value="NIJ24225.1"/>
    <property type="molecule type" value="Genomic_DNA"/>
</dbReference>
<dbReference type="Pfam" id="PF02525">
    <property type="entry name" value="Flavodoxin_2"/>
    <property type="match status" value="1"/>
</dbReference>
<dbReference type="PANTHER" id="PTHR10204:SF34">
    <property type="entry name" value="NAD(P)H DEHYDROGENASE [QUINONE] 1 ISOFORM 1"/>
    <property type="match status" value="1"/>
</dbReference>
<name>A0ABX0U104_9SPHN</name>
<evidence type="ECO:0000256" key="1">
    <source>
        <dbReference type="ARBA" id="ARBA00006252"/>
    </source>
</evidence>
<keyword evidence="2 4" id="KW-0560">Oxidoreductase</keyword>
<dbReference type="Proteomes" id="UP000788153">
    <property type="component" value="Unassembled WGS sequence"/>
</dbReference>
<accession>A0ABX0U104</accession>
<dbReference type="PANTHER" id="PTHR10204">
    <property type="entry name" value="NAD P H OXIDOREDUCTASE-RELATED"/>
    <property type="match status" value="1"/>
</dbReference>
<evidence type="ECO:0000259" key="3">
    <source>
        <dbReference type="Pfam" id="PF02525"/>
    </source>
</evidence>
<comment type="similarity">
    <text evidence="1">Belongs to the NAD(P)H dehydrogenase (quinone) family.</text>
</comment>
<dbReference type="SUPFAM" id="SSF52218">
    <property type="entry name" value="Flavoproteins"/>
    <property type="match status" value="1"/>
</dbReference>
<evidence type="ECO:0000256" key="2">
    <source>
        <dbReference type="ARBA" id="ARBA00023002"/>
    </source>
</evidence>
<dbReference type="RefSeq" id="WP_140046616.1">
    <property type="nucleotide sequence ID" value="NZ_BAAAEV010000001.1"/>
</dbReference>
<gene>
    <name evidence="4" type="ORF">FHT01_001767</name>
</gene>